<dbReference type="PaxDb" id="2903-EOD26495"/>
<name>A0A0D3JSL0_EMIH1</name>
<evidence type="ECO:0008006" key="3">
    <source>
        <dbReference type="Google" id="ProtNLM"/>
    </source>
</evidence>
<dbReference type="GeneID" id="17272041"/>
<sequence>MLTPATCLARAARCSEAARLSLLCNSSARCACVSTGPILCARLSPTNSGAPCYLARSARTTCSMSVVRSRDCLCICPVCAWQPP</sequence>
<organism evidence="1 2">
    <name type="scientific">Emiliania huxleyi (strain CCMP1516)</name>
    <dbReference type="NCBI Taxonomy" id="280463"/>
    <lineage>
        <taxon>Eukaryota</taxon>
        <taxon>Haptista</taxon>
        <taxon>Haptophyta</taxon>
        <taxon>Prymnesiophyceae</taxon>
        <taxon>Isochrysidales</taxon>
        <taxon>Noelaerhabdaceae</taxon>
        <taxon>Emiliania</taxon>
    </lineage>
</organism>
<reference evidence="2" key="1">
    <citation type="journal article" date="2013" name="Nature">
        <title>Pan genome of the phytoplankton Emiliania underpins its global distribution.</title>
        <authorList>
            <person name="Read B.A."/>
            <person name="Kegel J."/>
            <person name="Klute M.J."/>
            <person name="Kuo A."/>
            <person name="Lefebvre S.C."/>
            <person name="Maumus F."/>
            <person name="Mayer C."/>
            <person name="Miller J."/>
            <person name="Monier A."/>
            <person name="Salamov A."/>
            <person name="Young J."/>
            <person name="Aguilar M."/>
            <person name="Claverie J.M."/>
            <person name="Frickenhaus S."/>
            <person name="Gonzalez K."/>
            <person name="Herman E.K."/>
            <person name="Lin Y.C."/>
            <person name="Napier J."/>
            <person name="Ogata H."/>
            <person name="Sarno A.F."/>
            <person name="Shmutz J."/>
            <person name="Schroeder D."/>
            <person name="de Vargas C."/>
            <person name="Verret F."/>
            <person name="von Dassow P."/>
            <person name="Valentin K."/>
            <person name="Van de Peer Y."/>
            <person name="Wheeler G."/>
            <person name="Dacks J.B."/>
            <person name="Delwiche C.F."/>
            <person name="Dyhrman S.T."/>
            <person name="Glockner G."/>
            <person name="John U."/>
            <person name="Richards T."/>
            <person name="Worden A.Z."/>
            <person name="Zhang X."/>
            <person name="Grigoriev I.V."/>
            <person name="Allen A.E."/>
            <person name="Bidle K."/>
            <person name="Borodovsky M."/>
            <person name="Bowler C."/>
            <person name="Brownlee C."/>
            <person name="Cock J.M."/>
            <person name="Elias M."/>
            <person name="Gladyshev V.N."/>
            <person name="Groth M."/>
            <person name="Guda C."/>
            <person name="Hadaegh A."/>
            <person name="Iglesias-Rodriguez M.D."/>
            <person name="Jenkins J."/>
            <person name="Jones B.M."/>
            <person name="Lawson T."/>
            <person name="Leese F."/>
            <person name="Lindquist E."/>
            <person name="Lobanov A."/>
            <person name="Lomsadze A."/>
            <person name="Malik S.B."/>
            <person name="Marsh M.E."/>
            <person name="Mackinder L."/>
            <person name="Mock T."/>
            <person name="Mueller-Roeber B."/>
            <person name="Pagarete A."/>
            <person name="Parker M."/>
            <person name="Probert I."/>
            <person name="Quesneville H."/>
            <person name="Raines C."/>
            <person name="Rensing S.A."/>
            <person name="Riano-Pachon D.M."/>
            <person name="Richier S."/>
            <person name="Rokitta S."/>
            <person name="Shiraiwa Y."/>
            <person name="Soanes D.M."/>
            <person name="van der Giezen M."/>
            <person name="Wahlund T.M."/>
            <person name="Williams B."/>
            <person name="Wilson W."/>
            <person name="Wolfe G."/>
            <person name="Wurch L.L."/>
        </authorList>
    </citation>
    <scope>NUCLEOTIDE SEQUENCE</scope>
</reference>
<proteinExistence type="predicted"/>
<dbReference type="AlphaFoldDB" id="A0A0D3JSL0"/>
<dbReference type="Proteomes" id="UP000013827">
    <property type="component" value="Unassembled WGS sequence"/>
</dbReference>
<dbReference type="HOGENOM" id="CLU_2532205_0_0_1"/>
<dbReference type="RefSeq" id="XP_005778924.1">
    <property type="nucleotide sequence ID" value="XM_005778867.1"/>
</dbReference>
<evidence type="ECO:0000313" key="2">
    <source>
        <dbReference type="Proteomes" id="UP000013827"/>
    </source>
</evidence>
<dbReference type="EnsemblProtists" id="EOD26495">
    <property type="protein sequence ID" value="EOD26495"/>
    <property type="gene ID" value="EMIHUDRAFT_435081"/>
</dbReference>
<reference evidence="1" key="2">
    <citation type="submission" date="2024-10" db="UniProtKB">
        <authorList>
            <consortium name="EnsemblProtists"/>
        </authorList>
    </citation>
    <scope>IDENTIFICATION</scope>
</reference>
<accession>A0A0D3JSL0</accession>
<keyword evidence="2" id="KW-1185">Reference proteome</keyword>
<evidence type="ECO:0000313" key="1">
    <source>
        <dbReference type="EnsemblProtists" id="EOD26495"/>
    </source>
</evidence>
<dbReference type="KEGG" id="ehx:EMIHUDRAFT_435081"/>
<protein>
    <recommendedName>
        <fullName evidence="3">Secreted protein</fullName>
    </recommendedName>
</protein>